<dbReference type="GO" id="GO:0008305">
    <property type="term" value="C:integrin complex"/>
    <property type="evidence" value="ECO:0007669"/>
    <property type="project" value="InterPro"/>
</dbReference>
<feature type="chain" id="PRO_5022264870" description="VWFA domain-containing protein" evidence="7">
    <location>
        <begin position="20"/>
        <end position="743"/>
    </location>
</feature>
<dbReference type="Pfam" id="PF00092">
    <property type="entry name" value="VWA"/>
    <property type="match status" value="1"/>
</dbReference>
<dbReference type="InterPro" id="IPR002035">
    <property type="entry name" value="VWF_A"/>
</dbReference>
<dbReference type="InterPro" id="IPR028994">
    <property type="entry name" value="Integrin_alpha_N"/>
</dbReference>
<dbReference type="GO" id="GO:0009897">
    <property type="term" value="C:external side of plasma membrane"/>
    <property type="evidence" value="ECO:0007669"/>
    <property type="project" value="TreeGrafter"/>
</dbReference>
<proteinExistence type="inferred from homology"/>
<keyword evidence="7" id="KW-0130">Cell adhesion</keyword>
<feature type="domain" description="VWFA" evidence="8">
    <location>
        <begin position="217"/>
        <end position="380"/>
    </location>
</feature>
<sequence length="743" mass="81941">MDQNLSILCFFCVFQASMSFNVDPESWRFFTNEANSGFGYKVMQKDTRLLVSDPLIQLGSTQRGQIYQCSVSMENCRPLSINVGDEAINMSLGLSMSVDFLSSKALVCGPTIPKNCSVTTYNGMCFKITQNNIVSKSVPRTLRGSLEPHGWSGPLDVSCLKETPAPGEPSQALSLLPGVHIQAAPPWTFIVFSSPLVPRTSDRIMHVLIHCPSSQIDIAFLLDGSSSVHSSDFIKMKTFVIEIIKSFVNQDTQFAITQFSTNCYIHYSFQQVKDPVWWEKAVMGIAQMPGWTNTATAIKLLVDHLFVRSEGARASSSKILVVITDGESSDRHLKEAVQHAEGQSITRYAIGLATIASLPTDKHMFKVTDFDALESIRDQLKENIISIEGTQSSGDSSRMEFAQDGFSSAFISNMDIIMTAVGAYQWKGGYQVFKPNDKPNAFQAGNEHDSYLGYSLAVATVYRVKYAVLGAPRHKHKGRVTVSRVNGMDIKYLDPPEVPQIGSYFGAEVCAVDLNSDSETDLLLVSAPTHIESGYEGKVFVYSITQRFVFSGVVLMGMEGQRGRFGSSLASPADLNGDGFMDVLVGAPLEEESQGSRITGSSVRPGLQYFGISMSLYSPDQSQDDFPDIAVGSKGAVLLLRSRPIMTLQTTVTFNPSRIPTSESEQPLENRIRVCFSMQPHRHSHKDLFAKISFNITLDSERKKCRALFSSKSRFLAEEMIVGTAEECRNHPFLVELSFFLSA</sequence>
<keyword evidence="4" id="KW-0106">Calcium</keyword>
<comment type="caution">
    <text evidence="9">The sequence shown here is derived from an EMBL/GenBank/DDBJ whole genome shotgun (WGS) entry which is preliminary data.</text>
</comment>
<keyword evidence="1" id="KW-0479">Metal-binding</keyword>
<evidence type="ECO:0000256" key="1">
    <source>
        <dbReference type="ARBA" id="ARBA00022723"/>
    </source>
</evidence>
<evidence type="ECO:0000256" key="4">
    <source>
        <dbReference type="ARBA" id="ARBA00022837"/>
    </source>
</evidence>
<feature type="signal peptide" evidence="7">
    <location>
        <begin position="1"/>
        <end position="19"/>
    </location>
</feature>
<dbReference type="InterPro" id="IPR013517">
    <property type="entry name" value="FG-GAP"/>
</dbReference>
<evidence type="ECO:0000313" key="9">
    <source>
        <dbReference type="EMBL" id="TRY74198.1"/>
    </source>
</evidence>
<feature type="repeat" description="FG-GAP" evidence="6">
    <location>
        <begin position="491"/>
        <end position="551"/>
    </location>
</feature>
<keyword evidence="2 7" id="KW-0732">Signal</keyword>
<evidence type="ECO:0000256" key="7">
    <source>
        <dbReference type="RuleBase" id="RU003762"/>
    </source>
</evidence>
<dbReference type="InterPro" id="IPR013519">
    <property type="entry name" value="Int_alpha_beta-p"/>
</dbReference>
<dbReference type="PRINTS" id="PR00453">
    <property type="entry name" value="VWFADOMAIN"/>
</dbReference>
<dbReference type="OrthoDB" id="5317514at2759"/>
<comment type="similarity">
    <text evidence="7">Belongs to the integrin alpha chain family.</text>
</comment>
<keyword evidence="7" id="KW-0675">Receptor</keyword>
<accession>A0A553P945</accession>
<organism evidence="9 10">
    <name type="scientific">Danionella cerebrum</name>
    <dbReference type="NCBI Taxonomy" id="2873325"/>
    <lineage>
        <taxon>Eukaryota</taxon>
        <taxon>Metazoa</taxon>
        <taxon>Chordata</taxon>
        <taxon>Craniata</taxon>
        <taxon>Vertebrata</taxon>
        <taxon>Euteleostomi</taxon>
        <taxon>Actinopterygii</taxon>
        <taxon>Neopterygii</taxon>
        <taxon>Teleostei</taxon>
        <taxon>Ostariophysi</taxon>
        <taxon>Cypriniformes</taxon>
        <taxon>Danionidae</taxon>
        <taxon>Danioninae</taxon>
        <taxon>Danionella</taxon>
    </lineage>
</organism>
<dbReference type="GO" id="GO:0007160">
    <property type="term" value="P:cell-matrix adhesion"/>
    <property type="evidence" value="ECO:0007669"/>
    <property type="project" value="TreeGrafter"/>
</dbReference>
<gene>
    <name evidence="9" type="ORF">DNTS_004364</name>
</gene>
<dbReference type="Gene3D" id="2.130.10.130">
    <property type="entry name" value="Integrin alpha, N-terminal"/>
    <property type="match status" value="2"/>
</dbReference>
<dbReference type="Gene3D" id="2.60.40.1460">
    <property type="entry name" value="Integrin domains. Chain A, domain 2"/>
    <property type="match status" value="1"/>
</dbReference>
<dbReference type="EMBL" id="SRMA01026725">
    <property type="protein sequence ID" value="TRY74198.1"/>
    <property type="molecule type" value="Genomic_DNA"/>
</dbReference>
<dbReference type="Pfam" id="PF01839">
    <property type="entry name" value="FG-GAP"/>
    <property type="match status" value="2"/>
</dbReference>
<dbReference type="PROSITE" id="PS51470">
    <property type="entry name" value="FG_GAP"/>
    <property type="match status" value="2"/>
</dbReference>
<keyword evidence="5" id="KW-0325">Glycoprotein</keyword>
<evidence type="ECO:0000256" key="2">
    <source>
        <dbReference type="ARBA" id="ARBA00022729"/>
    </source>
</evidence>
<dbReference type="SMART" id="SM00327">
    <property type="entry name" value="VWA"/>
    <property type="match status" value="1"/>
</dbReference>
<dbReference type="PRINTS" id="PR01185">
    <property type="entry name" value="INTEGRINA"/>
</dbReference>
<evidence type="ECO:0000256" key="6">
    <source>
        <dbReference type="PROSITE-ProRule" id="PRU00803"/>
    </source>
</evidence>
<dbReference type="GO" id="GO:0033627">
    <property type="term" value="P:cell adhesion mediated by integrin"/>
    <property type="evidence" value="ECO:0007669"/>
    <property type="project" value="TreeGrafter"/>
</dbReference>
<dbReference type="SUPFAM" id="SSF69318">
    <property type="entry name" value="Integrin alpha N-terminal domain"/>
    <property type="match status" value="1"/>
</dbReference>
<dbReference type="PANTHER" id="PTHR23220:SF118">
    <property type="entry name" value="INTEGRIN ALPHA-X"/>
    <property type="match status" value="1"/>
</dbReference>
<dbReference type="Gene3D" id="3.40.50.410">
    <property type="entry name" value="von Willebrand factor, type A domain"/>
    <property type="match status" value="1"/>
</dbReference>
<name>A0A553P945_9TELE</name>
<protein>
    <recommendedName>
        <fullName evidence="8">VWFA domain-containing protein</fullName>
    </recommendedName>
</protein>
<evidence type="ECO:0000259" key="8">
    <source>
        <dbReference type="PROSITE" id="PS50234"/>
    </source>
</evidence>
<reference evidence="9 10" key="1">
    <citation type="journal article" date="2019" name="Sci. Data">
        <title>Hybrid genome assembly and annotation of Danionella translucida.</title>
        <authorList>
            <person name="Kadobianskyi M."/>
            <person name="Schulze L."/>
            <person name="Schuelke M."/>
            <person name="Judkewitz B."/>
        </authorList>
    </citation>
    <scope>NUCLEOTIDE SEQUENCE [LARGE SCALE GENOMIC DNA]</scope>
    <source>
        <strain evidence="9 10">Bolton</strain>
    </source>
</reference>
<dbReference type="InterPro" id="IPR000413">
    <property type="entry name" value="Integrin_alpha"/>
</dbReference>
<dbReference type="PANTHER" id="PTHR23220">
    <property type="entry name" value="INTEGRIN ALPHA"/>
    <property type="match status" value="1"/>
</dbReference>
<keyword evidence="7" id="KW-0401">Integrin</keyword>
<keyword evidence="10" id="KW-1185">Reference proteome</keyword>
<dbReference type="GO" id="GO:0005178">
    <property type="term" value="F:integrin binding"/>
    <property type="evidence" value="ECO:0007669"/>
    <property type="project" value="TreeGrafter"/>
</dbReference>
<dbReference type="STRING" id="623744.A0A553P945"/>
<dbReference type="InterPro" id="IPR036465">
    <property type="entry name" value="vWFA_dom_sf"/>
</dbReference>
<dbReference type="PROSITE" id="PS50234">
    <property type="entry name" value="VWFA"/>
    <property type="match status" value="1"/>
</dbReference>
<dbReference type="GO" id="GO:0098609">
    <property type="term" value="P:cell-cell adhesion"/>
    <property type="evidence" value="ECO:0007669"/>
    <property type="project" value="TreeGrafter"/>
</dbReference>
<evidence type="ECO:0000256" key="5">
    <source>
        <dbReference type="ARBA" id="ARBA00023180"/>
    </source>
</evidence>
<evidence type="ECO:0000256" key="3">
    <source>
        <dbReference type="ARBA" id="ARBA00022737"/>
    </source>
</evidence>
<dbReference type="AlphaFoldDB" id="A0A553P945"/>
<dbReference type="GO" id="GO:0046872">
    <property type="term" value="F:metal ion binding"/>
    <property type="evidence" value="ECO:0007669"/>
    <property type="project" value="UniProtKB-KW"/>
</dbReference>
<keyword evidence="3" id="KW-0677">Repeat</keyword>
<dbReference type="Proteomes" id="UP000316079">
    <property type="component" value="Unassembled WGS sequence"/>
</dbReference>
<dbReference type="GO" id="GO:0007229">
    <property type="term" value="P:integrin-mediated signaling pathway"/>
    <property type="evidence" value="ECO:0007669"/>
    <property type="project" value="UniProtKB-KW"/>
</dbReference>
<comment type="subcellular location">
    <subcellularLocation>
        <location evidence="7">Membrane</location>
        <topology evidence="7">Single-pass type I membrane protein</topology>
    </subcellularLocation>
</comment>
<feature type="repeat" description="FG-GAP" evidence="6">
    <location>
        <begin position="596"/>
        <end position="657"/>
    </location>
</feature>
<dbReference type="SMART" id="SM00191">
    <property type="entry name" value="Int_alpha"/>
    <property type="match status" value="4"/>
</dbReference>
<dbReference type="SUPFAM" id="SSF53300">
    <property type="entry name" value="vWA-like"/>
    <property type="match status" value="1"/>
</dbReference>
<evidence type="ECO:0000313" key="10">
    <source>
        <dbReference type="Proteomes" id="UP000316079"/>
    </source>
</evidence>